<reference evidence="4 5" key="1">
    <citation type="submission" date="2023-04" db="EMBL/GenBank/DDBJ databases">
        <title>YMD61, complete Genome.</title>
        <authorList>
            <person name="Zhang J."/>
        </authorList>
    </citation>
    <scope>NUCLEOTIDE SEQUENCE [LARGE SCALE GENOMIC DNA]</scope>
    <source>
        <strain evidence="4 5">YMD61</strain>
    </source>
</reference>
<dbReference type="PANTHER" id="PTHR44591:SF3">
    <property type="entry name" value="RESPONSE REGULATORY DOMAIN-CONTAINING PROTEIN"/>
    <property type="match status" value="1"/>
</dbReference>
<keyword evidence="5" id="KW-1185">Reference proteome</keyword>
<feature type="domain" description="Response regulatory" evidence="3">
    <location>
        <begin position="2"/>
        <end position="121"/>
    </location>
</feature>
<name>A0ABY8QBM3_9RHOB</name>
<evidence type="ECO:0000313" key="4">
    <source>
        <dbReference type="EMBL" id="WGV17667.1"/>
    </source>
</evidence>
<sequence>MRIVCVDDDPIFLSILGEYLRELDPTSVTTFGDPLRVAKLAAEGKLLADVLLLDMEMPGMDGTQLCAALRATEVHRTTPIIMISSVTARDRVKGALAAGANEFLHKPLDKLELGARLSMVATVLDERARSASLAADMGSLHDQADFAFRFEDPVLPGSDVGLVDYLALENHLLGLGWAGLPGTVALGFRLRNAPWAYAHLDRMEYCDFLAETAAMIVQQMKGVRFRMAYAGAGDFVAVLERGQRVEMGELQSALQAARGPMWAAYRALGLPAPEVALGPAVQAPLIGASASRLLRTVRMRLDATAPLMPVGNWEAMPAGMVTPGTAAGRISATLH</sequence>
<accession>A0ABY8QBM3</accession>
<dbReference type="Pfam" id="PF00072">
    <property type="entry name" value="Response_reg"/>
    <property type="match status" value="1"/>
</dbReference>
<dbReference type="RefSeq" id="WP_281469130.1">
    <property type="nucleotide sequence ID" value="NZ_CP124535.1"/>
</dbReference>
<evidence type="ECO:0000256" key="1">
    <source>
        <dbReference type="ARBA" id="ARBA00022553"/>
    </source>
</evidence>
<dbReference type="Gene3D" id="3.40.50.2300">
    <property type="match status" value="1"/>
</dbReference>
<dbReference type="PANTHER" id="PTHR44591">
    <property type="entry name" value="STRESS RESPONSE REGULATOR PROTEIN 1"/>
    <property type="match status" value="1"/>
</dbReference>
<dbReference type="InterPro" id="IPR001789">
    <property type="entry name" value="Sig_transdc_resp-reg_receiver"/>
</dbReference>
<dbReference type="EMBL" id="CP124535">
    <property type="protein sequence ID" value="WGV17667.1"/>
    <property type="molecule type" value="Genomic_DNA"/>
</dbReference>
<gene>
    <name evidence="4" type="ORF">QF092_07770</name>
</gene>
<dbReference type="SMART" id="SM00448">
    <property type="entry name" value="REC"/>
    <property type="match status" value="1"/>
</dbReference>
<dbReference type="InterPro" id="IPR011006">
    <property type="entry name" value="CheY-like_superfamily"/>
</dbReference>
<feature type="modified residue" description="4-aspartylphosphate" evidence="2">
    <location>
        <position position="54"/>
    </location>
</feature>
<protein>
    <submittedName>
        <fullName evidence="4">Response regulator</fullName>
    </submittedName>
</protein>
<evidence type="ECO:0000313" key="5">
    <source>
        <dbReference type="Proteomes" id="UP001230978"/>
    </source>
</evidence>
<dbReference type="PROSITE" id="PS50110">
    <property type="entry name" value="RESPONSE_REGULATORY"/>
    <property type="match status" value="1"/>
</dbReference>
<organism evidence="4 5">
    <name type="scientific">Fuscovulum ytuae</name>
    <dbReference type="NCBI Taxonomy" id="3042299"/>
    <lineage>
        <taxon>Bacteria</taxon>
        <taxon>Pseudomonadati</taxon>
        <taxon>Pseudomonadota</taxon>
        <taxon>Alphaproteobacteria</taxon>
        <taxon>Rhodobacterales</taxon>
        <taxon>Paracoccaceae</taxon>
        <taxon>Fuscovulum</taxon>
    </lineage>
</organism>
<evidence type="ECO:0000256" key="2">
    <source>
        <dbReference type="PROSITE-ProRule" id="PRU00169"/>
    </source>
</evidence>
<keyword evidence="1 2" id="KW-0597">Phosphoprotein</keyword>
<dbReference type="SUPFAM" id="SSF52172">
    <property type="entry name" value="CheY-like"/>
    <property type="match status" value="1"/>
</dbReference>
<dbReference type="Proteomes" id="UP001230978">
    <property type="component" value="Chromosome"/>
</dbReference>
<evidence type="ECO:0000259" key="3">
    <source>
        <dbReference type="PROSITE" id="PS50110"/>
    </source>
</evidence>
<dbReference type="InterPro" id="IPR050595">
    <property type="entry name" value="Bact_response_regulator"/>
</dbReference>
<proteinExistence type="predicted"/>